<dbReference type="AlphaFoldDB" id="A0A3B1D0T7"/>
<keyword evidence="1" id="KW-0472">Membrane</keyword>
<feature type="transmembrane region" description="Helical" evidence="1">
    <location>
        <begin position="92"/>
        <end position="118"/>
    </location>
</feature>
<keyword evidence="1" id="KW-1133">Transmembrane helix</keyword>
<feature type="transmembrane region" description="Helical" evidence="1">
    <location>
        <begin position="63"/>
        <end position="86"/>
    </location>
</feature>
<dbReference type="EMBL" id="UOGD01000457">
    <property type="protein sequence ID" value="VAX29608.1"/>
    <property type="molecule type" value="Genomic_DNA"/>
</dbReference>
<accession>A0A3B1D0T7</accession>
<evidence type="ECO:0000313" key="2">
    <source>
        <dbReference type="EMBL" id="VAX29608.1"/>
    </source>
</evidence>
<feature type="transmembrane region" description="Helical" evidence="1">
    <location>
        <begin position="152"/>
        <end position="173"/>
    </location>
</feature>
<name>A0A3B1D0T7_9ZZZZ</name>
<feature type="transmembrane region" description="Helical" evidence="1">
    <location>
        <begin position="185"/>
        <end position="206"/>
    </location>
</feature>
<dbReference type="SUPFAM" id="SSF81342">
    <property type="entry name" value="Transmembrane di-heme cytochromes"/>
    <property type="match status" value="1"/>
</dbReference>
<reference evidence="2" key="1">
    <citation type="submission" date="2018-06" db="EMBL/GenBank/DDBJ databases">
        <authorList>
            <person name="Zhirakovskaya E."/>
        </authorList>
    </citation>
    <scope>NUCLEOTIDE SEQUENCE</scope>
</reference>
<evidence type="ECO:0008006" key="3">
    <source>
        <dbReference type="Google" id="ProtNLM"/>
    </source>
</evidence>
<dbReference type="InterPro" id="IPR016174">
    <property type="entry name" value="Di-haem_cyt_TM"/>
</dbReference>
<protein>
    <recommendedName>
        <fullName evidence="3">Cytochrome b561 bacterial/Ni-hydrogenase domain-containing protein</fullName>
    </recommendedName>
</protein>
<dbReference type="GO" id="GO:0022904">
    <property type="term" value="P:respiratory electron transport chain"/>
    <property type="evidence" value="ECO:0007669"/>
    <property type="project" value="InterPro"/>
</dbReference>
<proteinExistence type="predicted"/>
<feature type="transmembrane region" description="Helical" evidence="1">
    <location>
        <begin position="6"/>
        <end position="21"/>
    </location>
</feature>
<evidence type="ECO:0000256" key="1">
    <source>
        <dbReference type="SAM" id="Phobius"/>
    </source>
</evidence>
<organism evidence="2">
    <name type="scientific">hydrothermal vent metagenome</name>
    <dbReference type="NCBI Taxonomy" id="652676"/>
    <lineage>
        <taxon>unclassified sequences</taxon>
        <taxon>metagenomes</taxon>
        <taxon>ecological metagenomes</taxon>
    </lineage>
</organism>
<sequence length="214" mass="24250">MFRILSIVAFVLSFVWIFRYLKQNETSLKEISNNYFGALKNSFSDPKSLKSKNFSEKLKSLRVFIYLFTLLELFIMMFTGFVPLLFTGSDLTGILLLIHVTVAPLIAITFALLVVLFAQSNSFDENDIAVKVNENGNNKTVLKITAYLKINFWLISLLSLPAMVSIILSMFPLFGTEGQVNLLEIHRYSVLIISILVIFHIGLLSVNSKQLLKN</sequence>
<keyword evidence="1" id="KW-0812">Transmembrane</keyword>
<dbReference type="GO" id="GO:0016020">
    <property type="term" value="C:membrane"/>
    <property type="evidence" value="ECO:0007669"/>
    <property type="project" value="InterPro"/>
</dbReference>
<gene>
    <name evidence="2" type="ORF">MNBD_IGNAVI01-1747</name>
</gene>